<reference evidence="3 4" key="1">
    <citation type="submission" date="2018-04" db="EMBL/GenBank/DDBJ databases">
        <title>The genome of golden apple snail Pomacea canaliculata provides insight into stress tolerance and invasive adaptation.</title>
        <authorList>
            <person name="Liu C."/>
            <person name="Liu B."/>
            <person name="Ren Y."/>
            <person name="Zhang Y."/>
            <person name="Wang H."/>
            <person name="Li S."/>
            <person name="Jiang F."/>
            <person name="Yin L."/>
            <person name="Zhang G."/>
            <person name="Qian W."/>
            <person name="Fan W."/>
        </authorList>
    </citation>
    <scope>NUCLEOTIDE SEQUENCE [LARGE SCALE GENOMIC DNA]</scope>
    <source>
        <strain evidence="3">SZHN2017</strain>
        <tissue evidence="3">Muscle</tissue>
    </source>
</reference>
<dbReference type="SFLD" id="SFLDG01205">
    <property type="entry name" value="AMPS.1"/>
    <property type="match status" value="1"/>
</dbReference>
<gene>
    <name evidence="3" type="ORF">C0Q70_17405</name>
</gene>
<dbReference type="OrthoDB" id="414243at2759"/>
<feature type="domain" description="GST N-terminal" evidence="1">
    <location>
        <begin position="2"/>
        <end position="83"/>
    </location>
</feature>
<dbReference type="InterPro" id="IPR036282">
    <property type="entry name" value="Glutathione-S-Trfase_C_sf"/>
</dbReference>
<evidence type="ECO:0000259" key="2">
    <source>
        <dbReference type="PROSITE" id="PS50405"/>
    </source>
</evidence>
<dbReference type="InterPro" id="IPR004045">
    <property type="entry name" value="Glutathione_S-Trfase_N"/>
</dbReference>
<dbReference type="InterPro" id="IPR036249">
    <property type="entry name" value="Thioredoxin-like_sf"/>
</dbReference>
<accession>A0A2T7NKC3</accession>
<sequence>MATVKVYYFDAAGRAEIIRLVLAAAGIEFDDIRFPYLVSDDWATKYKPLAPFGQAPFVEYNGKRYGQSTAIAKFFARENGFYGANNLEAFRIDEVVGLVQDLFTVTAKIYVEKDPVKKEELRTAMVEGDGPKFFGFFEKLLQENGTGYFVGNQLSLADLMVYDMATQLRNTFNYDGLAHFPDIKALVEKVTSKDNIKKYIDSKK</sequence>
<dbReference type="SFLD" id="SFLDS00019">
    <property type="entry name" value="Glutathione_Transferase_(cytos"/>
    <property type="match status" value="1"/>
</dbReference>
<feature type="domain" description="GST C-terminal" evidence="2">
    <location>
        <begin position="85"/>
        <end position="204"/>
    </location>
</feature>
<dbReference type="InterPro" id="IPR004046">
    <property type="entry name" value="GST_C"/>
</dbReference>
<dbReference type="FunFam" id="1.20.1050.10:FF:000030">
    <property type="entry name" value="Glutathione S-transferase S1"/>
    <property type="match status" value="1"/>
</dbReference>
<dbReference type="PROSITE" id="PS50404">
    <property type="entry name" value="GST_NTER"/>
    <property type="match status" value="1"/>
</dbReference>
<dbReference type="GO" id="GO:0004364">
    <property type="term" value="F:glutathione transferase activity"/>
    <property type="evidence" value="ECO:0007669"/>
    <property type="project" value="TreeGrafter"/>
</dbReference>
<dbReference type="InterPro" id="IPR040079">
    <property type="entry name" value="Glutathione_S-Trfase"/>
</dbReference>
<dbReference type="Proteomes" id="UP000245119">
    <property type="component" value="Linkage Group LG11"/>
</dbReference>
<comment type="caution">
    <text evidence="3">The sequence shown here is derived from an EMBL/GenBank/DDBJ whole genome shotgun (WGS) entry which is preliminary data.</text>
</comment>
<organism evidence="3 4">
    <name type="scientific">Pomacea canaliculata</name>
    <name type="common">Golden apple snail</name>
    <dbReference type="NCBI Taxonomy" id="400727"/>
    <lineage>
        <taxon>Eukaryota</taxon>
        <taxon>Metazoa</taxon>
        <taxon>Spiralia</taxon>
        <taxon>Lophotrochozoa</taxon>
        <taxon>Mollusca</taxon>
        <taxon>Gastropoda</taxon>
        <taxon>Caenogastropoda</taxon>
        <taxon>Architaenioglossa</taxon>
        <taxon>Ampullarioidea</taxon>
        <taxon>Ampullariidae</taxon>
        <taxon>Pomacea</taxon>
    </lineage>
</organism>
<evidence type="ECO:0000259" key="1">
    <source>
        <dbReference type="PROSITE" id="PS50404"/>
    </source>
</evidence>
<dbReference type="GO" id="GO:0006749">
    <property type="term" value="P:glutathione metabolic process"/>
    <property type="evidence" value="ECO:0007669"/>
    <property type="project" value="TreeGrafter"/>
</dbReference>
<proteinExistence type="predicted"/>
<keyword evidence="4" id="KW-1185">Reference proteome</keyword>
<dbReference type="Pfam" id="PF14497">
    <property type="entry name" value="GST_C_3"/>
    <property type="match status" value="1"/>
</dbReference>
<dbReference type="Gene3D" id="1.20.1050.10">
    <property type="match status" value="1"/>
</dbReference>
<dbReference type="STRING" id="400727.A0A2T7NKC3"/>
<dbReference type="PANTHER" id="PTHR11571">
    <property type="entry name" value="GLUTATHIONE S-TRANSFERASE"/>
    <property type="match status" value="1"/>
</dbReference>
<dbReference type="PROSITE" id="PS50405">
    <property type="entry name" value="GST_CTER"/>
    <property type="match status" value="1"/>
</dbReference>
<protein>
    <recommendedName>
        <fullName evidence="5">Glutathione transferase</fullName>
    </recommendedName>
</protein>
<dbReference type="Pfam" id="PF02798">
    <property type="entry name" value="GST_N"/>
    <property type="match status" value="1"/>
</dbReference>
<dbReference type="CDD" id="cd03192">
    <property type="entry name" value="GST_C_Sigma_like"/>
    <property type="match status" value="1"/>
</dbReference>
<dbReference type="SUPFAM" id="SSF52833">
    <property type="entry name" value="Thioredoxin-like"/>
    <property type="match status" value="1"/>
</dbReference>
<dbReference type="CDD" id="cd03039">
    <property type="entry name" value="GST_N_Sigma_like"/>
    <property type="match status" value="1"/>
</dbReference>
<dbReference type="PANTHER" id="PTHR11571:SF150">
    <property type="entry name" value="GLUTATHIONE S-TRANSFERASE"/>
    <property type="match status" value="1"/>
</dbReference>
<dbReference type="InterPro" id="IPR050213">
    <property type="entry name" value="GST_superfamily"/>
</dbReference>
<evidence type="ECO:0008006" key="5">
    <source>
        <dbReference type="Google" id="ProtNLM"/>
    </source>
</evidence>
<dbReference type="Gene3D" id="3.40.30.10">
    <property type="entry name" value="Glutaredoxin"/>
    <property type="match status" value="1"/>
</dbReference>
<dbReference type="SFLD" id="SFLDG00363">
    <property type="entry name" value="AMPS_(cytGST):_Alpha-__Mu-__Pi"/>
    <property type="match status" value="1"/>
</dbReference>
<dbReference type="InterPro" id="IPR010987">
    <property type="entry name" value="Glutathione-S-Trfase_C-like"/>
</dbReference>
<evidence type="ECO:0000313" key="4">
    <source>
        <dbReference type="Proteomes" id="UP000245119"/>
    </source>
</evidence>
<dbReference type="SUPFAM" id="SSF47616">
    <property type="entry name" value="GST C-terminal domain-like"/>
    <property type="match status" value="1"/>
</dbReference>
<evidence type="ECO:0000313" key="3">
    <source>
        <dbReference type="EMBL" id="PVD21606.1"/>
    </source>
</evidence>
<dbReference type="EMBL" id="PZQS01000011">
    <property type="protein sequence ID" value="PVD21606.1"/>
    <property type="molecule type" value="Genomic_DNA"/>
</dbReference>
<name>A0A2T7NKC3_POMCA</name>
<dbReference type="AlphaFoldDB" id="A0A2T7NKC3"/>